<dbReference type="InterPro" id="IPR017900">
    <property type="entry name" value="4Fe4S_Fe_S_CS"/>
</dbReference>
<dbReference type="SUPFAM" id="SSF54862">
    <property type="entry name" value="4Fe-4S ferredoxins"/>
    <property type="match status" value="1"/>
</dbReference>
<keyword evidence="6" id="KW-1185">Reference proteome</keyword>
<sequence length="315" mass="34592">MIYHQLGKTGFQVSKICFGSLTIGPLQANLNIHQGAQVIKTALDLGINFIDTAELYQNYAYIKEALRGHPKDAIIATKSYAYSKELMARSLENARRELDRDRIDIFLLHEQESLLTLKGHWEAVEYLLAAKAKGIVGAVGISTHRVEGVNATTEVKEIEVIHPMLNMAGLGIQDGNVEDMLRALKQAKEAGKGIYGMKAIGGGNLMAQVEAALKWSFQLDCIDAVAIGMKSPEEVRINVAWSEGIEPAPEDLAKVTREPRKLLIEEYCTGCGRCLEKCAQGALSFHEGKSTVNMEKCVLCGYCASVCPDFYIKVI</sequence>
<evidence type="ECO:0000313" key="5">
    <source>
        <dbReference type="EMBL" id="MCR6546782.1"/>
    </source>
</evidence>
<dbReference type="Proteomes" id="UP001524944">
    <property type="component" value="Unassembled WGS sequence"/>
</dbReference>
<dbReference type="InterPro" id="IPR036812">
    <property type="entry name" value="NAD(P)_OxRdtase_dom_sf"/>
</dbReference>
<accession>A0ABT1Y7C3</accession>
<dbReference type="CDD" id="cd19100">
    <property type="entry name" value="AKR_unchar"/>
    <property type="match status" value="1"/>
</dbReference>
<proteinExistence type="predicted"/>
<keyword evidence="2" id="KW-0408">Iron</keyword>
<dbReference type="InterPro" id="IPR017896">
    <property type="entry name" value="4Fe4S_Fe-S-bd"/>
</dbReference>
<organism evidence="5 6">
    <name type="scientific">Dehalobacterium formicoaceticum</name>
    <dbReference type="NCBI Taxonomy" id="51515"/>
    <lineage>
        <taxon>Bacteria</taxon>
        <taxon>Bacillati</taxon>
        <taxon>Bacillota</taxon>
        <taxon>Clostridia</taxon>
        <taxon>Eubacteriales</taxon>
        <taxon>Peptococcaceae</taxon>
        <taxon>Dehalobacterium</taxon>
    </lineage>
</organism>
<reference evidence="5 6" key="1">
    <citation type="submission" date="2022-08" db="EMBL/GenBank/DDBJ databases">
        <title>Proteogenomics of the novel Dehalobacterium formicoaceticum strain EZ94 highlights a key role of methyltransferases during anaerobic dichloromethane degradation.</title>
        <authorList>
            <person name="Wasmund K."/>
        </authorList>
    </citation>
    <scope>NUCLEOTIDE SEQUENCE [LARGE SCALE GENOMIC DNA]</scope>
    <source>
        <strain evidence="5 6">EZ94</strain>
    </source>
</reference>
<keyword evidence="1" id="KW-0479">Metal-binding</keyword>
<dbReference type="InterPro" id="IPR023210">
    <property type="entry name" value="NADP_OxRdtase_dom"/>
</dbReference>
<dbReference type="SUPFAM" id="SSF51430">
    <property type="entry name" value="NAD(P)-linked oxidoreductase"/>
    <property type="match status" value="1"/>
</dbReference>
<keyword evidence="3" id="KW-0411">Iron-sulfur</keyword>
<dbReference type="Pfam" id="PF00248">
    <property type="entry name" value="Aldo_ket_red"/>
    <property type="match status" value="1"/>
</dbReference>
<evidence type="ECO:0000256" key="2">
    <source>
        <dbReference type="ARBA" id="ARBA00023004"/>
    </source>
</evidence>
<evidence type="ECO:0000256" key="1">
    <source>
        <dbReference type="ARBA" id="ARBA00022723"/>
    </source>
</evidence>
<evidence type="ECO:0000256" key="3">
    <source>
        <dbReference type="ARBA" id="ARBA00023014"/>
    </source>
</evidence>
<dbReference type="PRINTS" id="PR00069">
    <property type="entry name" value="ALDKETRDTASE"/>
</dbReference>
<evidence type="ECO:0000313" key="6">
    <source>
        <dbReference type="Proteomes" id="UP001524944"/>
    </source>
</evidence>
<dbReference type="Gene3D" id="3.20.20.100">
    <property type="entry name" value="NADP-dependent oxidoreductase domain"/>
    <property type="match status" value="1"/>
</dbReference>
<dbReference type="Gene3D" id="3.30.70.20">
    <property type="match status" value="1"/>
</dbReference>
<evidence type="ECO:0000259" key="4">
    <source>
        <dbReference type="PROSITE" id="PS51379"/>
    </source>
</evidence>
<feature type="domain" description="4Fe-4S ferredoxin-type" evidence="4">
    <location>
        <begin position="288"/>
        <end position="315"/>
    </location>
</feature>
<dbReference type="EMBL" id="JANPWE010000011">
    <property type="protein sequence ID" value="MCR6546782.1"/>
    <property type="molecule type" value="Genomic_DNA"/>
</dbReference>
<name>A0ABT1Y7C3_9FIRM</name>
<dbReference type="InterPro" id="IPR020471">
    <property type="entry name" value="AKR"/>
</dbReference>
<dbReference type="PANTHER" id="PTHR43312">
    <property type="entry name" value="D-THREO-ALDOSE 1-DEHYDROGENASE"/>
    <property type="match status" value="1"/>
</dbReference>
<feature type="domain" description="4Fe-4S ferredoxin-type" evidence="4">
    <location>
        <begin position="259"/>
        <end position="287"/>
    </location>
</feature>
<dbReference type="InterPro" id="IPR053135">
    <property type="entry name" value="AKR2_Oxidoreductase"/>
</dbReference>
<comment type="caution">
    <text evidence="5">The sequence shown here is derived from an EMBL/GenBank/DDBJ whole genome shotgun (WGS) entry which is preliminary data.</text>
</comment>
<dbReference type="Pfam" id="PF12838">
    <property type="entry name" value="Fer4_7"/>
    <property type="match status" value="1"/>
</dbReference>
<dbReference type="RefSeq" id="WP_257914062.1">
    <property type="nucleotide sequence ID" value="NZ_JANPWE010000011.1"/>
</dbReference>
<gene>
    <name evidence="5" type="ORF">NVS47_14895</name>
</gene>
<protein>
    <submittedName>
        <fullName evidence="5">Aldo/keto reductase</fullName>
    </submittedName>
</protein>
<dbReference type="PROSITE" id="PS51379">
    <property type="entry name" value="4FE4S_FER_2"/>
    <property type="match status" value="2"/>
</dbReference>
<dbReference type="PROSITE" id="PS00198">
    <property type="entry name" value="4FE4S_FER_1"/>
    <property type="match status" value="1"/>
</dbReference>
<dbReference type="PANTHER" id="PTHR43312:SF1">
    <property type="entry name" value="NADP-DEPENDENT OXIDOREDUCTASE DOMAIN-CONTAINING PROTEIN"/>
    <property type="match status" value="1"/>
</dbReference>